<proteinExistence type="predicted"/>
<gene>
    <name evidence="1" type="ORF">Q8814_14950</name>
</gene>
<dbReference type="EMBL" id="JAUZMZ010000081">
    <property type="protein sequence ID" value="MEE2033398.1"/>
    <property type="molecule type" value="Genomic_DNA"/>
</dbReference>
<keyword evidence="2" id="KW-1185">Reference proteome</keyword>
<sequence length="80" mass="8417">MTRIPRPTAPALAAALRAALVLSADCDECVGILRQLSGSGPVRAREELASDSALYGRTEAAARVRSAVDAHADTRSDPDW</sequence>
<evidence type="ECO:0000313" key="1">
    <source>
        <dbReference type="EMBL" id="MEE2033398.1"/>
    </source>
</evidence>
<dbReference type="Proteomes" id="UP001331936">
    <property type="component" value="Unassembled WGS sequence"/>
</dbReference>
<comment type="caution">
    <text evidence="1">The sequence shown here is derived from an EMBL/GenBank/DDBJ whole genome shotgun (WGS) entry which is preliminary data.</text>
</comment>
<evidence type="ECO:0000313" key="2">
    <source>
        <dbReference type="Proteomes" id="UP001331936"/>
    </source>
</evidence>
<organism evidence="1 2">
    <name type="scientific">Rhodococcus chondri</name>
    <dbReference type="NCBI Taxonomy" id="3065941"/>
    <lineage>
        <taxon>Bacteria</taxon>
        <taxon>Bacillati</taxon>
        <taxon>Actinomycetota</taxon>
        <taxon>Actinomycetes</taxon>
        <taxon>Mycobacteriales</taxon>
        <taxon>Nocardiaceae</taxon>
        <taxon>Rhodococcus</taxon>
    </lineage>
</organism>
<dbReference type="RefSeq" id="WP_330152803.1">
    <property type="nucleotide sequence ID" value="NZ_JAUZMZ010000081.1"/>
</dbReference>
<reference evidence="1 2" key="1">
    <citation type="submission" date="2023-08" db="EMBL/GenBank/DDBJ databases">
        <authorList>
            <person name="Girao M."/>
            <person name="Carvalho M.F."/>
        </authorList>
    </citation>
    <scope>NUCLEOTIDE SEQUENCE [LARGE SCALE GENOMIC DNA]</scope>
    <source>
        <strain evidence="1 2">CC-R104</strain>
    </source>
</reference>
<accession>A0ABU7JTP9</accession>
<protein>
    <submittedName>
        <fullName evidence="1">Uncharacterized protein</fullName>
    </submittedName>
</protein>
<name>A0ABU7JTP9_9NOCA</name>